<dbReference type="EMBL" id="BMML01000033">
    <property type="protein sequence ID" value="GGN41267.1"/>
    <property type="molecule type" value="Genomic_DNA"/>
</dbReference>
<feature type="region of interest" description="Disordered" evidence="1">
    <location>
        <begin position="1"/>
        <end position="20"/>
    </location>
</feature>
<dbReference type="AlphaFoldDB" id="A0A918CX33"/>
<feature type="compositionally biased region" description="Low complexity" evidence="1">
    <location>
        <begin position="1"/>
        <end position="12"/>
    </location>
</feature>
<name>A0A918CX33_9ACTN</name>
<evidence type="ECO:0000313" key="3">
    <source>
        <dbReference type="Proteomes" id="UP000653411"/>
    </source>
</evidence>
<comment type="caution">
    <text evidence="2">The sequence shown here is derived from an EMBL/GenBank/DDBJ whole genome shotgun (WGS) entry which is preliminary data.</text>
</comment>
<feature type="compositionally biased region" description="Basic and acidic residues" evidence="1">
    <location>
        <begin position="121"/>
        <end position="132"/>
    </location>
</feature>
<protein>
    <submittedName>
        <fullName evidence="2">Conjugal transfer protein TraB</fullName>
    </submittedName>
</protein>
<organism evidence="2 3">
    <name type="scientific">Streptomyces fuscichromogenes</name>
    <dbReference type="NCBI Taxonomy" id="1324013"/>
    <lineage>
        <taxon>Bacteria</taxon>
        <taxon>Bacillati</taxon>
        <taxon>Actinomycetota</taxon>
        <taxon>Actinomycetes</taxon>
        <taxon>Kitasatosporales</taxon>
        <taxon>Streptomycetaceae</taxon>
        <taxon>Streptomyces</taxon>
    </lineage>
</organism>
<reference evidence="2" key="2">
    <citation type="submission" date="2020-09" db="EMBL/GenBank/DDBJ databases">
        <authorList>
            <person name="Sun Q."/>
            <person name="Zhou Y."/>
        </authorList>
    </citation>
    <scope>NUCLEOTIDE SEQUENCE</scope>
    <source>
        <strain evidence="2">CGMCC 4.7110</strain>
    </source>
</reference>
<accession>A0A918CX33</accession>
<dbReference type="Proteomes" id="UP000653411">
    <property type="component" value="Unassembled WGS sequence"/>
</dbReference>
<gene>
    <name evidence="2" type="primary">traB</name>
    <name evidence="2" type="ORF">GCM10011578_089380</name>
</gene>
<feature type="region of interest" description="Disordered" evidence="1">
    <location>
        <begin position="117"/>
        <end position="139"/>
    </location>
</feature>
<sequence>MSSDLAPSGAGPAPVPADDDNRYKAVQAKLGALARALDGAGLELESLVRSVGGNAKHAEDVARDIANAGLDPKFVALTNNVSAALNGAATQVEKLDDTAQETIDLTHKSRATHSRLYGALDELRSNRREKTPKPGFFNR</sequence>
<dbReference type="RefSeq" id="WP_189268694.1">
    <property type="nucleotide sequence ID" value="NZ_BMML01000033.1"/>
</dbReference>
<evidence type="ECO:0000313" key="2">
    <source>
        <dbReference type="EMBL" id="GGN41267.1"/>
    </source>
</evidence>
<keyword evidence="3" id="KW-1185">Reference proteome</keyword>
<proteinExistence type="predicted"/>
<evidence type="ECO:0000256" key="1">
    <source>
        <dbReference type="SAM" id="MobiDB-lite"/>
    </source>
</evidence>
<reference evidence="2" key="1">
    <citation type="journal article" date="2014" name="Int. J. Syst. Evol. Microbiol.">
        <title>Complete genome sequence of Corynebacterium casei LMG S-19264T (=DSM 44701T), isolated from a smear-ripened cheese.</title>
        <authorList>
            <consortium name="US DOE Joint Genome Institute (JGI-PGF)"/>
            <person name="Walter F."/>
            <person name="Albersmeier A."/>
            <person name="Kalinowski J."/>
            <person name="Ruckert C."/>
        </authorList>
    </citation>
    <scope>NUCLEOTIDE SEQUENCE</scope>
    <source>
        <strain evidence="2">CGMCC 4.7110</strain>
    </source>
</reference>